<evidence type="ECO:0000256" key="3">
    <source>
        <dbReference type="ARBA" id="ARBA00022737"/>
    </source>
</evidence>
<dbReference type="FunFam" id="2.30.29.30:FF:000044">
    <property type="entry name" value="amyloid beta A4 precursor protein-binding family A member 1"/>
    <property type="match status" value="1"/>
</dbReference>
<dbReference type="FunFam" id="2.30.42.10:FF:000017">
    <property type="entry name" value="Amyloid beta A4 protein-binding family A member 1"/>
    <property type="match status" value="1"/>
</dbReference>
<dbReference type="CDD" id="cd01208">
    <property type="entry name" value="PTB_X11"/>
    <property type="match status" value="1"/>
</dbReference>
<organism evidence="7 8">
    <name type="scientific">Takifugu rubripes</name>
    <name type="common">Japanese pufferfish</name>
    <name type="synonym">Fugu rubripes</name>
    <dbReference type="NCBI Taxonomy" id="31033"/>
    <lineage>
        <taxon>Eukaryota</taxon>
        <taxon>Metazoa</taxon>
        <taxon>Chordata</taxon>
        <taxon>Craniata</taxon>
        <taxon>Vertebrata</taxon>
        <taxon>Euteleostomi</taxon>
        <taxon>Actinopterygii</taxon>
        <taxon>Neopterygii</taxon>
        <taxon>Teleostei</taxon>
        <taxon>Neoteleostei</taxon>
        <taxon>Acanthomorphata</taxon>
        <taxon>Eupercaria</taxon>
        <taxon>Tetraodontiformes</taxon>
        <taxon>Tetradontoidea</taxon>
        <taxon>Tetraodontidae</taxon>
        <taxon>Takifugu</taxon>
    </lineage>
</organism>
<dbReference type="InterPro" id="IPR036034">
    <property type="entry name" value="PDZ_sf"/>
</dbReference>
<dbReference type="InterPro" id="IPR011993">
    <property type="entry name" value="PH-like_dom_sf"/>
</dbReference>
<feature type="region of interest" description="Disordered" evidence="4">
    <location>
        <begin position="360"/>
        <end position="385"/>
    </location>
</feature>
<evidence type="ECO:0000259" key="5">
    <source>
        <dbReference type="PROSITE" id="PS01179"/>
    </source>
</evidence>
<feature type="domain" description="PDZ" evidence="6">
    <location>
        <begin position="614"/>
        <end position="699"/>
    </location>
</feature>
<name>A0A674NJK5_TAKRU</name>
<dbReference type="SMART" id="SM00462">
    <property type="entry name" value="PTB"/>
    <property type="match status" value="1"/>
</dbReference>
<dbReference type="SUPFAM" id="SSF50729">
    <property type="entry name" value="PH domain-like"/>
    <property type="match status" value="1"/>
</dbReference>
<feature type="compositionally biased region" description="Polar residues" evidence="4">
    <location>
        <begin position="164"/>
        <end position="176"/>
    </location>
</feature>
<dbReference type="CDD" id="cd06720">
    <property type="entry name" value="PDZ1_APBA1_3-like"/>
    <property type="match status" value="1"/>
</dbReference>
<keyword evidence="3" id="KW-0677">Repeat</keyword>
<reference evidence="7" key="3">
    <citation type="submission" date="2025-09" db="UniProtKB">
        <authorList>
            <consortium name="Ensembl"/>
        </authorList>
    </citation>
    <scope>IDENTIFICATION</scope>
</reference>
<dbReference type="Gene3D" id="2.30.29.30">
    <property type="entry name" value="Pleckstrin-homology domain (PH domain)/Phosphotyrosine-binding domain (PTB)"/>
    <property type="match status" value="1"/>
</dbReference>
<dbReference type="PANTHER" id="PTHR12345">
    <property type="entry name" value="SYNTENIN RELATED"/>
    <property type="match status" value="1"/>
</dbReference>
<evidence type="ECO:0000259" key="6">
    <source>
        <dbReference type="PROSITE" id="PS50106"/>
    </source>
</evidence>
<dbReference type="PANTHER" id="PTHR12345:SF12">
    <property type="entry name" value="AMYLOID-BETA A4 PRECURSOR PROTEIN-BINDING FAMILY A MEMBER 2"/>
    <property type="match status" value="1"/>
</dbReference>
<dbReference type="Gene3D" id="2.30.42.10">
    <property type="match status" value="2"/>
</dbReference>
<feature type="compositionally biased region" description="Acidic residues" evidence="4">
    <location>
        <begin position="228"/>
        <end position="247"/>
    </location>
</feature>
<accession>A0A674NJK5</accession>
<dbReference type="Ensembl" id="ENSTRUT00000070379.1">
    <property type="protein sequence ID" value="ENSTRUP00000073476.1"/>
    <property type="gene ID" value="ENSTRUG00000017287.3"/>
</dbReference>
<feature type="region of interest" description="Disordered" evidence="4">
    <location>
        <begin position="1"/>
        <end position="144"/>
    </location>
</feature>
<dbReference type="SUPFAM" id="SSF50156">
    <property type="entry name" value="PDZ domain-like"/>
    <property type="match status" value="2"/>
</dbReference>
<evidence type="ECO:0000256" key="1">
    <source>
        <dbReference type="ARBA" id="ARBA00022448"/>
    </source>
</evidence>
<dbReference type="GO" id="GO:0001540">
    <property type="term" value="F:amyloid-beta binding"/>
    <property type="evidence" value="ECO:0007669"/>
    <property type="project" value="TreeGrafter"/>
</dbReference>
<keyword evidence="1" id="KW-0813">Transport</keyword>
<dbReference type="FunFam" id="2.30.42.10:FF:000007">
    <property type="entry name" value="Amyloid beta A4 protein-binding family A member"/>
    <property type="match status" value="1"/>
</dbReference>
<dbReference type="GO" id="GO:0007268">
    <property type="term" value="P:chemical synaptic transmission"/>
    <property type="evidence" value="ECO:0007669"/>
    <property type="project" value="TreeGrafter"/>
</dbReference>
<dbReference type="Pfam" id="PF00595">
    <property type="entry name" value="PDZ"/>
    <property type="match status" value="2"/>
</dbReference>
<keyword evidence="2" id="KW-0597">Phosphoprotein</keyword>
<gene>
    <name evidence="7" type="primary">apba2b</name>
</gene>
<evidence type="ECO:0000256" key="4">
    <source>
        <dbReference type="SAM" id="MobiDB-lite"/>
    </source>
</evidence>
<protein>
    <submittedName>
        <fullName evidence="7">Amyloid beta protein binding family A member 2</fullName>
    </submittedName>
</protein>
<dbReference type="GO" id="GO:0005886">
    <property type="term" value="C:plasma membrane"/>
    <property type="evidence" value="ECO:0007669"/>
    <property type="project" value="TreeGrafter"/>
</dbReference>
<dbReference type="InParanoid" id="A0A674NJK5"/>
<feature type="domain" description="PID" evidence="5">
    <location>
        <begin position="414"/>
        <end position="601"/>
    </location>
</feature>
<dbReference type="GO" id="GO:0043197">
    <property type="term" value="C:dendritic spine"/>
    <property type="evidence" value="ECO:0007669"/>
    <property type="project" value="TreeGrafter"/>
</dbReference>
<reference evidence="7" key="2">
    <citation type="submission" date="2025-08" db="UniProtKB">
        <authorList>
            <consortium name="Ensembl"/>
        </authorList>
    </citation>
    <scope>IDENTIFICATION</scope>
</reference>
<dbReference type="GO" id="GO:0005737">
    <property type="term" value="C:cytoplasm"/>
    <property type="evidence" value="ECO:0007669"/>
    <property type="project" value="TreeGrafter"/>
</dbReference>
<evidence type="ECO:0000256" key="2">
    <source>
        <dbReference type="ARBA" id="ARBA00022553"/>
    </source>
</evidence>
<dbReference type="CDD" id="cd06793">
    <property type="entry name" value="PDZ2_APBA1_3-like"/>
    <property type="match status" value="1"/>
</dbReference>
<keyword evidence="8" id="KW-1185">Reference proteome</keyword>
<feature type="domain" description="PDZ" evidence="6">
    <location>
        <begin position="705"/>
        <end position="781"/>
    </location>
</feature>
<dbReference type="PROSITE" id="PS01179">
    <property type="entry name" value="PID"/>
    <property type="match status" value="1"/>
</dbReference>
<feature type="compositionally biased region" description="Basic and acidic residues" evidence="4">
    <location>
        <begin position="94"/>
        <end position="110"/>
    </location>
</feature>
<dbReference type="InterPro" id="IPR051230">
    <property type="entry name" value="APP-Binding"/>
</dbReference>
<dbReference type="PROSITE" id="PS50106">
    <property type="entry name" value="PDZ"/>
    <property type="match status" value="2"/>
</dbReference>
<dbReference type="GeneTree" id="ENSGT00940000158943"/>
<dbReference type="InterPro" id="IPR001478">
    <property type="entry name" value="PDZ"/>
</dbReference>
<dbReference type="InterPro" id="IPR006020">
    <property type="entry name" value="PTB/PI_dom"/>
</dbReference>
<dbReference type="Proteomes" id="UP000005226">
    <property type="component" value="Chromosome 13"/>
</dbReference>
<proteinExistence type="predicted"/>
<feature type="compositionally biased region" description="Acidic residues" evidence="4">
    <location>
        <begin position="128"/>
        <end position="144"/>
    </location>
</feature>
<reference evidence="7 8" key="1">
    <citation type="journal article" date="2011" name="Genome Biol. Evol.">
        <title>Integration of the genetic map and genome assembly of fugu facilitates insights into distinct features of genome evolution in teleosts and mammals.</title>
        <authorList>
            <person name="Kai W."/>
            <person name="Kikuchi K."/>
            <person name="Tohari S."/>
            <person name="Chew A.K."/>
            <person name="Tay A."/>
            <person name="Fujiwara A."/>
            <person name="Hosoya S."/>
            <person name="Suetake H."/>
            <person name="Naruse K."/>
            <person name="Brenner S."/>
            <person name="Suzuki Y."/>
            <person name="Venkatesh B."/>
        </authorList>
    </citation>
    <scope>NUCLEOTIDE SEQUENCE [LARGE SCALE GENOMIC DNA]</scope>
</reference>
<feature type="compositionally biased region" description="Acidic residues" evidence="4">
    <location>
        <begin position="204"/>
        <end position="220"/>
    </location>
</feature>
<dbReference type="Pfam" id="PF00640">
    <property type="entry name" value="PID"/>
    <property type="match status" value="1"/>
</dbReference>
<dbReference type="SMART" id="SM00228">
    <property type="entry name" value="PDZ"/>
    <property type="match status" value="2"/>
</dbReference>
<evidence type="ECO:0000313" key="8">
    <source>
        <dbReference type="Proteomes" id="UP000005226"/>
    </source>
</evidence>
<sequence length="795" mass="87834">MAAQGLVSVPTPHPTESCERKALASRHRPVRYPKETRDPKALPPTCKVQYVPPKSQKESRDPPEVEAEEADVKHHSSQVQTEPEHQRPATPSTPEHERGRDDRERAEFHGGADSLDDDSSSDYINNTSDDEEDYDDGLAEEDEGVTYYIRYCPEDDSYLEGMDCNSQGDCNHSQGDCSDAAQQGEAHPEESQEEVEGWVQGGEVEGEEREEEWVQDEEGEGTVREEWQDQEEEEEYCPNEEEDEEADGGERHGRAYTGDYYAPEDNGNSVRVSPYRGRKVVVVEGETGEEAEEDIDQIVAEIKMSMSMGSLSSGTDQSPEEMVPEPTLSHYSHPNLRGISLFKFVAVLMVSACTCSPVSTRQVSNGAEQPRKQQRSDLNIPLENNNVPEPAKKVASFPSFVDVPGPCEPEDLIDGIIFAANYLGSTQLLSERNPSKNIRMMQAQEAVSRVKRVQKAAKIKKKAVADGDAQTLTEVDLFISTQRIKVLNADSQETMMDNALRTISYIADIGNIVVLMARRRMPRSASQDCIETTPGAPEAKKQYKMICHVFESEDAQLIAQSIGQAFSVAYQEFLRANGINPEDLSQKEYSDIINTQEMYNDDLIHFSNSENCKELQLEKSKGEILGVVIVESGWGSILPTVILANMMNGGPAARSGKLSIGDQIMSINNTSLVGLPLATCQGIIKGLKNQVQVKMNIVSCPPVTTVLIKRPDLKYQLGFSVQNGIICSLMRGGIAERGGVRVGHRIIEINGQSVVATAHEKIVQALSNSVGEIHMKTMPAAMFRLLTGQETPMYI</sequence>
<dbReference type="AlphaFoldDB" id="A0A674NJK5"/>
<feature type="region of interest" description="Disordered" evidence="4">
    <location>
        <begin position="156"/>
        <end position="269"/>
    </location>
</feature>
<evidence type="ECO:0000313" key="7">
    <source>
        <dbReference type="Ensembl" id="ENSTRUP00000073476.1"/>
    </source>
</evidence>